<dbReference type="WBParaSite" id="Pan_g23383.t1">
    <property type="protein sequence ID" value="Pan_g23383.t1"/>
    <property type="gene ID" value="Pan_g23383"/>
</dbReference>
<protein>
    <submittedName>
        <fullName evidence="2">FGGY_C domain-containing protein</fullName>
    </submittedName>
</protein>
<evidence type="ECO:0000313" key="2">
    <source>
        <dbReference type="WBParaSite" id="Pan_g23383.t1"/>
    </source>
</evidence>
<sequence>MQPLCHHLPLVSTAIDTVKNPFQSTAQCIQLDVGGATYNCMESNIAVTIGLEAFKHATAQAGMAQQEGNQAVVGYFRTMLYHHAQDIKQNMERFNKTLTHLCYAVKDSRRFYVQLVDEYEIPAYQEKNGKAVQS</sequence>
<dbReference type="Proteomes" id="UP000492821">
    <property type="component" value="Unassembled WGS sequence"/>
</dbReference>
<reference evidence="2" key="2">
    <citation type="submission" date="2020-10" db="UniProtKB">
        <authorList>
            <consortium name="WormBaseParasite"/>
        </authorList>
    </citation>
    <scope>IDENTIFICATION</scope>
</reference>
<name>A0A7E4ZXK8_PANRE</name>
<reference evidence="1" key="1">
    <citation type="journal article" date="2013" name="Genetics">
        <title>The draft genome and transcriptome of Panagrellus redivivus are shaped by the harsh demands of a free-living lifestyle.</title>
        <authorList>
            <person name="Srinivasan J."/>
            <person name="Dillman A.R."/>
            <person name="Macchietto M.G."/>
            <person name="Heikkinen L."/>
            <person name="Lakso M."/>
            <person name="Fracchia K.M."/>
            <person name="Antoshechkin I."/>
            <person name="Mortazavi A."/>
            <person name="Wong G."/>
            <person name="Sternberg P.W."/>
        </authorList>
    </citation>
    <scope>NUCLEOTIDE SEQUENCE [LARGE SCALE GENOMIC DNA]</scope>
    <source>
        <strain evidence="1">MT8872</strain>
    </source>
</reference>
<evidence type="ECO:0000313" key="1">
    <source>
        <dbReference type="Proteomes" id="UP000492821"/>
    </source>
</evidence>
<keyword evidence="1" id="KW-1185">Reference proteome</keyword>
<organism evidence="1 2">
    <name type="scientific">Panagrellus redivivus</name>
    <name type="common">Microworm</name>
    <dbReference type="NCBI Taxonomy" id="6233"/>
    <lineage>
        <taxon>Eukaryota</taxon>
        <taxon>Metazoa</taxon>
        <taxon>Ecdysozoa</taxon>
        <taxon>Nematoda</taxon>
        <taxon>Chromadorea</taxon>
        <taxon>Rhabditida</taxon>
        <taxon>Tylenchina</taxon>
        <taxon>Panagrolaimomorpha</taxon>
        <taxon>Panagrolaimoidea</taxon>
        <taxon>Panagrolaimidae</taxon>
        <taxon>Panagrellus</taxon>
    </lineage>
</organism>
<accession>A0A7E4ZXK8</accession>
<dbReference type="AlphaFoldDB" id="A0A7E4ZXK8"/>
<proteinExistence type="predicted"/>